<dbReference type="EMBL" id="JACHEB010000001">
    <property type="protein sequence ID" value="MBB5326454.1"/>
    <property type="molecule type" value="Genomic_DNA"/>
</dbReference>
<organism evidence="3 4">
    <name type="scientific">Tunturiibacter gelidiferens</name>
    <dbReference type="NCBI Taxonomy" id="3069689"/>
    <lineage>
        <taxon>Bacteria</taxon>
        <taxon>Pseudomonadati</taxon>
        <taxon>Acidobacteriota</taxon>
        <taxon>Terriglobia</taxon>
        <taxon>Terriglobales</taxon>
        <taxon>Acidobacteriaceae</taxon>
        <taxon>Tunturiibacter</taxon>
    </lineage>
</organism>
<dbReference type="Proteomes" id="UP000535182">
    <property type="component" value="Unassembled WGS sequence"/>
</dbReference>
<feature type="compositionally biased region" description="Pro residues" evidence="1">
    <location>
        <begin position="119"/>
        <end position="133"/>
    </location>
</feature>
<name>A0A9X0U1G4_9BACT</name>
<feature type="signal peptide" evidence="2">
    <location>
        <begin position="1"/>
        <end position="20"/>
    </location>
</feature>
<evidence type="ECO:0000256" key="2">
    <source>
        <dbReference type="SAM" id="SignalP"/>
    </source>
</evidence>
<comment type="caution">
    <text evidence="3">The sequence shown here is derived from an EMBL/GenBank/DDBJ whole genome shotgun (WGS) entry which is preliminary data.</text>
</comment>
<feature type="region of interest" description="Disordered" evidence="1">
    <location>
        <begin position="115"/>
        <end position="189"/>
    </location>
</feature>
<proteinExistence type="predicted"/>
<evidence type="ECO:0000313" key="3">
    <source>
        <dbReference type="EMBL" id="MBB5326454.1"/>
    </source>
</evidence>
<feature type="chain" id="PRO_5040854886" evidence="2">
    <location>
        <begin position="21"/>
        <end position="228"/>
    </location>
</feature>
<reference evidence="3 4" key="1">
    <citation type="submission" date="2020-08" db="EMBL/GenBank/DDBJ databases">
        <title>Genomic Encyclopedia of Type Strains, Phase IV (KMG-V): Genome sequencing to study the core and pangenomes of soil and plant-associated prokaryotes.</title>
        <authorList>
            <person name="Whitman W."/>
        </authorList>
    </citation>
    <scope>NUCLEOTIDE SEQUENCE [LARGE SCALE GENOMIC DNA]</scope>
    <source>
        <strain evidence="3 4">X5P2</strain>
    </source>
</reference>
<dbReference type="RefSeq" id="WP_183972422.1">
    <property type="nucleotide sequence ID" value="NZ_JACHEB010000001.1"/>
</dbReference>
<protein>
    <submittedName>
        <fullName evidence="3">Uncharacterized protein</fullName>
    </submittedName>
</protein>
<accession>A0A9X0U1G4</accession>
<dbReference type="AlphaFoldDB" id="A0A9X0U1G4"/>
<evidence type="ECO:0000256" key="1">
    <source>
        <dbReference type="SAM" id="MobiDB-lite"/>
    </source>
</evidence>
<evidence type="ECO:0000313" key="4">
    <source>
        <dbReference type="Proteomes" id="UP000535182"/>
    </source>
</evidence>
<keyword evidence="4" id="KW-1185">Reference proteome</keyword>
<feature type="compositionally biased region" description="Low complexity" evidence="1">
    <location>
        <begin position="134"/>
        <end position="147"/>
    </location>
</feature>
<gene>
    <name evidence="3" type="ORF">HDF14_000048</name>
</gene>
<sequence>MTPLKQAPLLFILIPTLTFAASVPKTILPDNVITCQPNANCFGKTLYGRNYRVINTPRFTVMVAISHEGAYTRADVSIANNTILPQSLTPEDFRVEVLTPKPKILLYVPPSDLKDLPATPTPAPQPQTSPTPPIASSFLSQQSSISSTTDPAQTPDVADADSDAKKMALQQAADKAASDHPLQATSLPPNEVTRGRVYFESDKHARLVNVVLPIAGLVFEFPYSMRQP</sequence>
<keyword evidence="2" id="KW-0732">Signal</keyword>